<dbReference type="Proteomes" id="UP001611263">
    <property type="component" value="Unassembled WGS sequence"/>
</dbReference>
<dbReference type="InterPro" id="IPR003593">
    <property type="entry name" value="AAA+_ATPase"/>
</dbReference>
<evidence type="ECO:0000256" key="2">
    <source>
        <dbReference type="ARBA" id="ARBA00022840"/>
    </source>
</evidence>
<dbReference type="SMART" id="SM00382">
    <property type="entry name" value="AAA"/>
    <property type="match status" value="2"/>
</dbReference>
<dbReference type="InterPro" id="IPR017871">
    <property type="entry name" value="ABC_transporter-like_CS"/>
</dbReference>
<evidence type="ECO:0000313" key="5">
    <source>
        <dbReference type="Proteomes" id="UP001611263"/>
    </source>
</evidence>
<protein>
    <submittedName>
        <fullName evidence="4">ABC transporter ATP-binding protein</fullName>
    </submittedName>
</protein>
<dbReference type="RefSeq" id="WP_051157839.1">
    <property type="nucleotide sequence ID" value="NZ_JBIRUQ010000005.1"/>
</dbReference>
<dbReference type="GeneID" id="93506589"/>
<dbReference type="SUPFAM" id="SSF52540">
    <property type="entry name" value="P-loop containing nucleoside triphosphate hydrolases"/>
    <property type="match status" value="2"/>
</dbReference>
<dbReference type="Pfam" id="PF00005">
    <property type="entry name" value="ABC_tran"/>
    <property type="match status" value="2"/>
</dbReference>
<evidence type="ECO:0000313" key="4">
    <source>
        <dbReference type="EMBL" id="MFI1463554.1"/>
    </source>
</evidence>
<dbReference type="InterPro" id="IPR015854">
    <property type="entry name" value="ABC_transpr_LolD-like"/>
</dbReference>
<keyword evidence="5" id="KW-1185">Reference proteome</keyword>
<accession>A0ABW7TUW5</accession>
<dbReference type="PROSITE" id="PS50893">
    <property type="entry name" value="ABC_TRANSPORTER_2"/>
    <property type="match status" value="2"/>
</dbReference>
<dbReference type="InterPro" id="IPR003439">
    <property type="entry name" value="ABC_transporter-like_ATP-bd"/>
</dbReference>
<feature type="domain" description="ABC transporter" evidence="3">
    <location>
        <begin position="32"/>
        <end position="269"/>
    </location>
</feature>
<dbReference type="PANTHER" id="PTHR24220">
    <property type="entry name" value="IMPORT ATP-BINDING PROTEIN"/>
    <property type="match status" value="1"/>
</dbReference>
<evidence type="ECO:0000256" key="1">
    <source>
        <dbReference type="ARBA" id="ARBA00022741"/>
    </source>
</evidence>
<dbReference type="EMBL" id="JBIRUQ010000005">
    <property type="protein sequence ID" value="MFI1463554.1"/>
    <property type="molecule type" value="Genomic_DNA"/>
</dbReference>
<keyword evidence="2 4" id="KW-0067">ATP-binding</keyword>
<dbReference type="Gene3D" id="3.40.50.300">
    <property type="entry name" value="P-loop containing nucleotide triphosphate hydrolases"/>
    <property type="match status" value="2"/>
</dbReference>
<evidence type="ECO:0000259" key="3">
    <source>
        <dbReference type="PROSITE" id="PS50893"/>
    </source>
</evidence>
<dbReference type="PROSITE" id="PS00211">
    <property type="entry name" value="ABC_TRANSPORTER_1"/>
    <property type="match status" value="1"/>
</dbReference>
<gene>
    <name evidence="4" type="ORF">ACH4WX_22790</name>
</gene>
<name>A0ABW7TUW5_9NOCA</name>
<sequence>MSEPDKPAHRELSVEGAQHSHTELLPIADPIVEVSGLTVHYGDHRILRDISFRVHRGETVAIVGPSGCGKTTILRAVLGMLDDSARVSGSLRIGGEEMSGRPERDFRAVRGTVLGYVGQDPYGAMDPLMSVATNIAQGWRITGRKPPHHRIVEDTAALGLTAPARLRERPFAWSGGMLQRAAIVTGRALDPVLVLADEPTSALDDVNAHRVLAALTRPGATLLIVSHDRELVAQYADRVYSAENGTLRETTPIPPPDAEAIAAREPKPIPAPPLISAEGLTKRYASGGGLPPTDIQVRPGEIVGIAGASGSGKSTLLRVLAGAEQPSEGTLRWNGAPGAPPAGQAGLIFQDAVGSLAPRRPLYRSLTEPLLPRLRDRLPRAESLAITRAALDRVGLGDIDPTTRPGRLSGGQAQRVAIARALVADVRLLLADEPTAALDDATAQRILDLLRDMADEGRAVVVVSHSRRALRRIADNIITLGEDPRTPTLG</sequence>
<keyword evidence="1" id="KW-0547">Nucleotide-binding</keyword>
<proteinExistence type="predicted"/>
<comment type="caution">
    <text evidence="4">The sequence shown here is derived from an EMBL/GenBank/DDBJ whole genome shotgun (WGS) entry which is preliminary data.</text>
</comment>
<feature type="domain" description="ABC transporter" evidence="3">
    <location>
        <begin position="275"/>
        <end position="489"/>
    </location>
</feature>
<dbReference type="GO" id="GO:0005524">
    <property type="term" value="F:ATP binding"/>
    <property type="evidence" value="ECO:0007669"/>
    <property type="project" value="UniProtKB-KW"/>
</dbReference>
<reference evidence="4 5" key="1">
    <citation type="submission" date="2024-10" db="EMBL/GenBank/DDBJ databases">
        <title>The Natural Products Discovery Center: Release of the First 8490 Sequenced Strains for Exploring Actinobacteria Biosynthetic Diversity.</title>
        <authorList>
            <person name="Kalkreuter E."/>
            <person name="Kautsar S.A."/>
            <person name="Yang D."/>
            <person name="Bader C.D."/>
            <person name="Teijaro C.N."/>
            <person name="Fluegel L."/>
            <person name="Davis C.M."/>
            <person name="Simpson J.R."/>
            <person name="Lauterbach L."/>
            <person name="Steele A.D."/>
            <person name="Gui C."/>
            <person name="Meng S."/>
            <person name="Li G."/>
            <person name="Viehrig K."/>
            <person name="Ye F."/>
            <person name="Su P."/>
            <person name="Kiefer A.F."/>
            <person name="Nichols A."/>
            <person name="Cepeda A.J."/>
            <person name="Yan W."/>
            <person name="Fan B."/>
            <person name="Jiang Y."/>
            <person name="Adhikari A."/>
            <person name="Zheng C.-J."/>
            <person name="Schuster L."/>
            <person name="Cowan T.M."/>
            <person name="Smanski M.J."/>
            <person name="Chevrette M.G."/>
            <person name="De Carvalho L.P.S."/>
            <person name="Shen B."/>
        </authorList>
    </citation>
    <scope>NUCLEOTIDE SEQUENCE [LARGE SCALE GENOMIC DNA]</scope>
    <source>
        <strain evidence="4 5">NPDC020568</strain>
    </source>
</reference>
<organism evidence="4 5">
    <name type="scientific">Nocardia carnea</name>
    <dbReference type="NCBI Taxonomy" id="37328"/>
    <lineage>
        <taxon>Bacteria</taxon>
        <taxon>Bacillati</taxon>
        <taxon>Actinomycetota</taxon>
        <taxon>Actinomycetes</taxon>
        <taxon>Mycobacteriales</taxon>
        <taxon>Nocardiaceae</taxon>
        <taxon>Nocardia</taxon>
    </lineage>
</organism>
<dbReference type="InterPro" id="IPR027417">
    <property type="entry name" value="P-loop_NTPase"/>
</dbReference>